<reference evidence="1" key="1">
    <citation type="submission" date="2018-05" db="EMBL/GenBank/DDBJ databases">
        <authorList>
            <person name="Lanie J.A."/>
            <person name="Ng W.-L."/>
            <person name="Kazmierczak K.M."/>
            <person name="Andrzejewski T.M."/>
            <person name="Davidsen T.M."/>
            <person name="Wayne K.J."/>
            <person name="Tettelin H."/>
            <person name="Glass J.I."/>
            <person name="Rusch D."/>
            <person name="Podicherti R."/>
            <person name="Tsui H.-C.T."/>
            <person name="Winkler M.E."/>
        </authorList>
    </citation>
    <scope>NUCLEOTIDE SEQUENCE</scope>
</reference>
<proteinExistence type="predicted"/>
<sequence length="27" mass="3158">VIDFLLHEKTGHTQELSITSWIVFPFV</sequence>
<name>A0A382Z0E4_9ZZZZ</name>
<dbReference type="AlphaFoldDB" id="A0A382Z0E4"/>
<accession>A0A382Z0E4</accession>
<dbReference type="EMBL" id="UINC01179964">
    <property type="protein sequence ID" value="SVD88913.1"/>
    <property type="molecule type" value="Genomic_DNA"/>
</dbReference>
<organism evidence="1">
    <name type="scientific">marine metagenome</name>
    <dbReference type="NCBI Taxonomy" id="408172"/>
    <lineage>
        <taxon>unclassified sequences</taxon>
        <taxon>metagenomes</taxon>
        <taxon>ecological metagenomes</taxon>
    </lineage>
</organism>
<feature type="non-terminal residue" evidence="1">
    <location>
        <position position="1"/>
    </location>
</feature>
<evidence type="ECO:0000313" key="1">
    <source>
        <dbReference type="EMBL" id="SVD88913.1"/>
    </source>
</evidence>
<protein>
    <submittedName>
        <fullName evidence="1">Uncharacterized protein</fullName>
    </submittedName>
</protein>
<gene>
    <name evidence="1" type="ORF">METZ01_LOCUS441767</name>
</gene>